<keyword evidence="3" id="KW-0238">DNA-binding</keyword>
<dbReference type="GO" id="GO:0003677">
    <property type="term" value="F:DNA binding"/>
    <property type="evidence" value="ECO:0007669"/>
    <property type="project" value="UniProtKB-KW"/>
</dbReference>
<dbReference type="InterPro" id="IPR012340">
    <property type="entry name" value="NA-bd_OB-fold"/>
</dbReference>
<dbReference type="Gene3D" id="2.40.50.140">
    <property type="entry name" value="Nucleic acid-binding proteins"/>
    <property type="match status" value="2"/>
</dbReference>
<feature type="region of interest" description="Disordered" evidence="1">
    <location>
        <begin position="135"/>
        <end position="154"/>
    </location>
</feature>
<dbReference type="SMART" id="SM00357">
    <property type="entry name" value="CSP"/>
    <property type="match status" value="2"/>
</dbReference>
<proteinExistence type="predicted"/>
<dbReference type="PANTHER" id="PTHR46565">
    <property type="entry name" value="COLD SHOCK DOMAIN PROTEIN 2"/>
    <property type="match status" value="1"/>
</dbReference>
<dbReference type="InterPro" id="IPR002059">
    <property type="entry name" value="CSP_DNA-bd"/>
</dbReference>
<dbReference type="EMBL" id="NHSJ01000083">
    <property type="protein sequence ID" value="PPQ30092.1"/>
    <property type="molecule type" value="Genomic_DNA"/>
</dbReference>
<dbReference type="InterPro" id="IPR011129">
    <property type="entry name" value="CSD"/>
</dbReference>
<dbReference type="AlphaFoldDB" id="A0A2S6N666"/>
<feature type="domain" description="CSD" evidence="2">
    <location>
        <begin position="61"/>
        <end position="126"/>
    </location>
</feature>
<accession>A0A2S6N666</accession>
<reference evidence="3 4" key="1">
    <citation type="journal article" date="2018" name="Arch. Microbiol.">
        <title>New insights into the metabolic potential of the phototrophic purple bacterium Rhodopila globiformis DSM 161(T) from its draft genome sequence and evidence for a vanadium-dependent nitrogenase.</title>
        <authorList>
            <person name="Imhoff J.F."/>
            <person name="Rahn T."/>
            <person name="Kunzel S."/>
            <person name="Neulinger S.C."/>
        </authorList>
    </citation>
    <scope>NUCLEOTIDE SEQUENCE [LARGE SCALE GENOMIC DNA]</scope>
    <source>
        <strain evidence="3 4">DSM 16996</strain>
    </source>
</reference>
<organism evidence="3 4">
    <name type="scientific">Rhodoblastus sphagnicola</name>
    <dbReference type="NCBI Taxonomy" id="333368"/>
    <lineage>
        <taxon>Bacteria</taxon>
        <taxon>Pseudomonadati</taxon>
        <taxon>Pseudomonadota</taxon>
        <taxon>Alphaproteobacteria</taxon>
        <taxon>Hyphomicrobiales</taxon>
        <taxon>Rhodoblastaceae</taxon>
        <taxon>Rhodoblastus</taxon>
    </lineage>
</organism>
<dbReference type="PRINTS" id="PR00050">
    <property type="entry name" value="COLDSHOCK"/>
</dbReference>
<evidence type="ECO:0000313" key="4">
    <source>
        <dbReference type="Proteomes" id="UP000239089"/>
    </source>
</evidence>
<dbReference type="OrthoDB" id="9791685at2"/>
<dbReference type="Proteomes" id="UP000239089">
    <property type="component" value="Unassembled WGS sequence"/>
</dbReference>
<evidence type="ECO:0000313" key="3">
    <source>
        <dbReference type="EMBL" id="PPQ30092.1"/>
    </source>
</evidence>
<dbReference type="PROSITE" id="PS51857">
    <property type="entry name" value="CSD_2"/>
    <property type="match status" value="2"/>
</dbReference>
<dbReference type="GO" id="GO:0005829">
    <property type="term" value="C:cytosol"/>
    <property type="evidence" value="ECO:0007669"/>
    <property type="project" value="UniProtKB-ARBA"/>
</dbReference>
<feature type="compositionally biased region" description="Basic and acidic residues" evidence="1">
    <location>
        <begin position="1"/>
        <end position="16"/>
    </location>
</feature>
<feature type="region of interest" description="Disordered" evidence="1">
    <location>
        <begin position="1"/>
        <end position="57"/>
    </location>
</feature>
<gene>
    <name evidence="3" type="ORF">CCR94_13410</name>
</gene>
<dbReference type="PANTHER" id="PTHR46565:SF20">
    <property type="entry name" value="COLD SHOCK DOMAIN-CONTAINING PROTEIN 4"/>
    <property type="match status" value="1"/>
</dbReference>
<dbReference type="Pfam" id="PF00313">
    <property type="entry name" value="CSD"/>
    <property type="match status" value="2"/>
</dbReference>
<dbReference type="CDD" id="cd04458">
    <property type="entry name" value="CSP_CDS"/>
    <property type="match status" value="2"/>
</dbReference>
<dbReference type="SUPFAM" id="SSF50249">
    <property type="entry name" value="Nucleic acid-binding proteins"/>
    <property type="match status" value="2"/>
</dbReference>
<feature type="domain" description="CSD" evidence="2">
    <location>
        <begin position="159"/>
        <end position="224"/>
    </location>
</feature>
<comment type="caution">
    <text evidence="3">The sequence shown here is derived from an EMBL/GenBank/DDBJ whole genome shotgun (WGS) entry which is preliminary data.</text>
</comment>
<evidence type="ECO:0000259" key="2">
    <source>
        <dbReference type="PROSITE" id="PS51857"/>
    </source>
</evidence>
<evidence type="ECO:0000256" key="1">
    <source>
        <dbReference type="SAM" id="MobiDB-lite"/>
    </source>
</evidence>
<name>A0A2S6N666_9HYPH</name>
<keyword evidence="4" id="KW-1185">Reference proteome</keyword>
<sequence>MSKGKDFRGPRKRGFDDDGPSFDSPRTFRQPRQTFDRQPMGGGFGGEFAPPPPSAGPVGNSVDAVVKWFKTDKGFGFVELGNGAGDAFLHIGALQQAGYENVPPGAKLKVLVANGVKGQQVTRVIEVDTAGAAERAPQRPAFDSPRPARRAPDLSSAVEVEGAVKWFDGAKGFGFVQASDGGKDVFVHISILGTAGISGLAEGQPVTMKVVDTQKGREAVAISLA</sequence>
<protein>
    <submittedName>
        <fullName evidence="3">DNA-binding protein</fullName>
    </submittedName>
</protein>
<dbReference type="RefSeq" id="WP_104508370.1">
    <property type="nucleotide sequence ID" value="NZ_JACIGC010000001.1"/>
</dbReference>